<name>A0A7J7IST4_BUGNE</name>
<dbReference type="Proteomes" id="UP000593567">
    <property type="component" value="Unassembled WGS sequence"/>
</dbReference>
<proteinExistence type="predicted"/>
<keyword evidence="2" id="KW-1185">Reference proteome</keyword>
<protein>
    <submittedName>
        <fullName evidence="1">Uncharacterized protein</fullName>
    </submittedName>
</protein>
<dbReference type="EMBL" id="VXIV02003444">
    <property type="protein sequence ID" value="KAF6016992.1"/>
    <property type="molecule type" value="Genomic_DNA"/>
</dbReference>
<accession>A0A7J7IST4</accession>
<gene>
    <name evidence="1" type="ORF">EB796_024703</name>
</gene>
<evidence type="ECO:0000313" key="2">
    <source>
        <dbReference type="Proteomes" id="UP000593567"/>
    </source>
</evidence>
<evidence type="ECO:0000313" key="1">
    <source>
        <dbReference type="EMBL" id="KAF6016992.1"/>
    </source>
</evidence>
<organism evidence="1 2">
    <name type="scientific">Bugula neritina</name>
    <name type="common">Brown bryozoan</name>
    <name type="synonym">Sertularia neritina</name>
    <dbReference type="NCBI Taxonomy" id="10212"/>
    <lineage>
        <taxon>Eukaryota</taxon>
        <taxon>Metazoa</taxon>
        <taxon>Spiralia</taxon>
        <taxon>Lophotrochozoa</taxon>
        <taxon>Bryozoa</taxon>
        <taxon>Gymnolaemata</taxon>
        <taxon>Cheilostomatida</taxon>
        <taxon>Flustrina</taxon>
        <taxon>Buguloidea</taxon>
        <taxon>Bugulidae</taxon>
        <taxon>Bugula</taxon>
    </lineage>
</organism>
<dbReference type="AlphaFoldDB" id="A0A7J7IST4"/>
<sequence length="104" mass="11767">MPLEEEQVIKHVYSWYWVQLSFVSVWGTYYGVDTCLSMSILPVMFASCDTISALRALRIPSTTAVFALKVTHKTNAMTNKFTIQYTVITNIVLPLSPSAKCKNR</sequence>
<reference evidence="1" key="1">
    <citation type="submission" date="2020-06" db="EMBL/GenBank/DDBJ databases">
        <title>Draft genome of Bugula neritina, a colonial animal packing powerful symbionts and potential medicines.</title>
        <authorList>
            <person name="Rayko M."/>
        </authorList>
    </citation>
    <scope>NUCLEOTIDE SEQUENCE [LARGE SCALE GENOMIC DNA]</scope>
    <source>
        <strain evidence="1">Kwan_BN1</strain>
    </source>
</reference>
<comment type="caution">
    <text evidence="1">The sequence shown here is derived from an EMBL/GenBank/DDBJ whole genome shotgun (WGS) entry which is preliminary data.</text>
</comment>